<evidence type="ECO:0000259" key="2">
    <source>
        <dbReference type="Pfam" id="PF03061"/>
    </source>
</evidence>
<dbReference type="CDD" id="cd03443">
    <property type="entry name" value="PaaI_thioesterase"/>
    <property type="match status" value="1"/>
</dbReference>
<evidence type="ECO:0000256" key="1">
    <source>
        <dbReference type="ARBA" id="ARBA00022801"/>
    </source>
</evidence>
<evidence type="ECO:0000313" key="4">
    <source>
        <dbReference type="Proteomes" id="UP001057375"/>
    </source>
</evidence>
<keyword evidence="4" id="KW-1185">Reference proteome</keyword>
<dbReference type="PANTHER" id="PTHR42856">
    <property type="entry name" value="ACYL-COENZYME A THIOESTERASE PAAI"/>
    <property type="match status" value="1"/>
</dbReference>
<dbReference type="EMBL" id="BQXS01004862">
    <property type="protein sequence ID" value="GKT37593.1"/>
    <property type="molecule type" value="Genomic_DNA"/>
</dbReference>
<dbReference type="InterPro" id="IPR029069">
    <property type="entry name" value="HotDog_dom_sf"/>
</dbReference>
<accession>A0ABQ5KYU9</accession>
<evidence type="ECO:0000313" key="3">
    <source>
        <dbReference type="EMBL" id="GKT37593.1"/>
    </source>
</evidence>
<sequence>MADYKSYLDNLVEGKPVDNPFLDFMGLQVEEIREGYARLSMEIRPEFLQGAGNIQGGLSISLSSETAAHAVMTTLNPGEDMVTVELKNNFLAPASKGRLIAESTVFKRGRTLIIVDSIVRDEQGKDISRSSATLMVLGGK</sequence>
<gene>
    <name evidence="3" type="ORF">ADUPG1_003531</name>
</gene>
<dbReference type="InterPro" id="IPR003736">
    <property type="entry name" value="PAAI_dom"/>
</dbReference>
<organism evidence="3 4">
    <name type="scientific">Aduncisulcus paluster</name>
    <dbReference type="NCBI Taxonomy" id="2918883"/>
    <lineage>
        <taxon>Eukaryota</taxon>
        <taxon>Metamonada</taxon>
        <taxon>Carpediemonas-like organisms</taxon>
        <taxon>Aduncisulcus</taxon>
    </lineage>
</organism>
<dbReference type="SUPFAM" id="SSF54637">
    <property type="entry name" value="Thioesterase/thiol ester dehydrase-isomerase"/>
    <property type="match status" value="1"/>
</dbReference>
<reference evidence="3" key="1">
    <citation type="submission" date="2022-03" db="EMBL/GenBank/DDBJ databases">
        <title>Draft genome sequence of Aduncisulcus paluster, a free-living microaerophilic Fornicata.</title>
        <authorList>
            <person name="Yuyama I."/>
            <person name="Kume K."/>
            <person name="Tamura T."/>
            <person name="Inagaki Y."/>
            <person name="Hashimoto T."/>
        </authorList>
    </citation>
    <scope>NUCLEOTIDE SEQUENCE</scope>
    <source>
        <strain evidence="3">NY0171</strain>
    </source>
</reference>
<dbReference type="NCBIfam" id="TIGR00369">
    <property type="entry name" value="unchar_dom_1"/>
    <property type="match status" value="1"/>
</dbReference>
<feature type="domain" description="Thioesterase" evidence="2">
    <location>
        <begin position="52"/>
        <end position="126"/>
    </location>
</feature>
<dbReference type="InterPro" id="IPR006683">
    <property type="entry name" value="Thioestr_dom"/>
</dbReference>
<dbReference type="Proteomes" id="UP001057375">
    <property type="component" value="Unassembled WGS sequence"/>
</dbReference>
<dbReference type="Pfam" id="PF03061">
    <property type="entry name" value="4HBT"/>
    <property type="match status" value="1"/>
</dbReference>
<name>A0ABQ5KYU9_9EUKA</name>
<dbReference type="Gene3D" id="3.10.129.10">
    <property type="entry name" value="Hotdog Thioesterase"/>
    <property type="match status" value="1"/>
</dbReference>
<proteinExistence type="predicted"/>
<comment type="caution">
    <text evidence="3">The sequence shown here is derived from an EMBL/GenBank/DDBJ whole genome shotgun (WGS) entry which is preliminary data.</text>
</comment>
<dbReference type="PANTHER" id="PTHR42856:SF1">
    <property type="entry name" value="ACYL-COENZYME A THIOESTERASE PAAI"/>
    <property type="match status" value="1"/>
</dbReference>
<dbReference type="InterPro" id="IPR052723">
    <property type="entry name" value="Acyl-CoA_thioesterase_PaaI"/>
</dbReference>
<keyword evidence="1" id="KW-0378">Hydrolase</keyword>
<protein>
    <submittedName>
        <fullName evidence="3">PaaI family thioesterase</fullName>
    </submittedName>
</protein>